<evidence type="ECO:0000259" key="1">
    <source>
        <dbReference type="SMART" id="SM00829"/>
    </source>
</evidence>
<gene>
    <name evidence="2" type="ORF">HF682_03105</name>
</gene>
<dbReference type="AlphaFoldDB" id="A0A847RSF5"/>
<sequence length="325" mass="35115">MKVYVCERYGAPEVLTLQERPQPVPQDKEVLIKVHATTVNSGDCRVRALNVPLGFRLISRLALGFSKPRQPVLGTELAGEVVAVGQAVQQFVVGDRVFAFTGMAMGCHAEYRCLPEDGKLARIPAGLSDAEAAALCFGGMTALDYLRRGRLQPGERILINGASGTVGSALVQLARHQGAEVTAVCSTANVERMYALGAAQAIDYTREDFTQRGERWDVIVDTVGNAPYRRSKSVLNAGGRLLLVLAGLPDMLPAPWVALTTRHRIIAGPAAERREDLLAVAELAASGVFKPVIDCSYPFERMVEAHRYVDGGHKRGSVVIELLPD</sequence>
<reference evidence="2 3" key="1">
    <citation type="submission" date="2020-04" db="EMBL/GenBank/DDBJ databases">
        <title>Draft genome of Leeia sp. IMCC25680.</title>
        <authorList>
            <person name="Song J."/>
            <person name="Cho J.-C."/>
        </authorList>
    </citation>
    <scope>NUCLEOTIDE SEQUENCE [LARGE SCALE GENOMIC DNA]</scope>
    <source>
        <strain evidence="2 3">IMCC25680</strain>
    </source>
</reference>
<dbReference type="InterPro" id="IPR036291">
    <property type="entry name" value="NAD(P)-bd_dom_sf"/>
</dbReference>
<dbReference type="Pfam" id="PF13602">
    <property type="entry name" value="ADH_zinc_N_2"/>
    <property type="match status" value="1"/>
</dbReference>
<organism evidence="2 3">
    <name type="scientific">Leeia aquatica</name>
    <dbReference type="NCBI Taxonomy" id="2725557"/>
    <lineage>
        <taxon>Bacteria</taxon>
        <taxon>Pseudomonadati</taxon>
        <taxon>Pseudomonadota</taxon>
        <taxon>Betaproteobacteria</taxon>
        <taxon>Neisseriales</taxon>
        <taxon>Leeiaceae</taxon>
        <taxon>Leeia</taxon>
    </lineage>
</organism>
<keyword evidence="3" id="KW-1185">Reference proteome</keyword>
<dbReference type="Pfam" id="PF08240">
    <property type="entry name" value="ADH_N"/>
    <property type="match status" value="1"/>
</dbReference>
<dbReference type="Proteomes" id="UP000587991">
    <property type="component" value="Unassembled WGS sequence"/>
</dbReference>
<dbReference type="InterPro" id="IPR020843">
    <property type="entry name" value="ER"/>
</dbReference>
<dbReference type="PANTHER" id="PTHR11695">
    <property type="entry name" value="ALCOHOL DEHYDROGENASE RELATED"/>
    <property type="match status" value="1"/>
</dbReference>
<dbReference type="GO" id="GO:0016491">
    <property type="term" value="F:oxidoreductase activity"/>
    <property type="evidence" value="ECO:0007669"/>
    <property type="project" value="InterPro"/>
</dbReference>
<dbReference type="InterPro" id="IPR050700">
    <property type="entry name" value="YIM1/Zinc_Alcohol_DH_Fams"/>
</dbReference>
<dbReference type="SUPFAM" id="SSF51735">
    <property type="entry name" value="NAD(P)-binding Rossmann-fold domains"/>
    <property type="match status" value="1"/>
</dbReference>
<protein>
    <submittedName>
        <fullName evidence="2">NAD(P)-dependent alcohol dehydrogenase</fullName>
    </submittedName>
</protein>
<dbReference type="Gene3D" id="3.40.50.720">
    <property type="entry name" value="NAD(P)-binding Rossmann-like Domain"/>
    <property type="match status" value="1"/>
</dbReference>
<evidence type="ECO:0000313" key="3">
    <source>
        <dbReference type="Proteomes" id="UP000587991"/>
    </source>
</evidence>
<accession>A0A847RSF5</accession>
<proteinExistence type="predicted"/>
<dbReference type="CDD" id="cd08267">
    <property type="entry name" value="MDR1"/>
    <property type="match status" value="1"/>
</dbReference>
<dbReference type="SMART" id="SM00829">
    <property type="entry name" value="PKS_ER"/>
    <property type="match status" value="1"/>
</dbReference>
<dbReference type="PANTHER" id="PTHR11695:SF648">
    <property type="entry name" value="ZINC-BINDING OXIDOREDUCTASE"/>
    <property type="match status" value="1"/>
</dbReference>
<evidence type="ECO:0000313" key="2">
    <source>
        <dbReference type="EMBL" id="NLR74140.1"/>
    </source>
</evidence>
<name>A0A847RSF5_9NEIS</name>
<dbReference type="Gene3D" id="3.90.180.10">
    <property type="entry name" value="Medium-chain alcohol dehydrogenases, catalytic domain"/>
    <property type="match status" value="1"/>
</dbReference>
<comment type="caution">
    <text evidence="2">The sequence shown here is derived from an EMBL/GenBank/DDBJ whole genome shotgun (WGS) entry which is preliminary data.</text>
</comment>
<feature type="domain" description="Enoyl reductase (ER)" evidence="1">
    <location>
        <begin position="10"/>
        <end position="320"/>
    </location>
</feature>
<dbReference type="SUPFAM" id="SSF50129">
    <property type="entry name" value="GroES-like"/>
    <property type="match status" value="1"/>
</dbReference>
<dbReference type="InterPro" id="IPR013154">
    <property type="entry name" value="ADH-like_N"/>
</dbReference>
<dbReference type="RefSeq" id="WP_168875772.1">
    <property type="nucleotide sequence ID" value="NZ_JABAIM010000001.1"/>
</dbReference>
<dbReference type="InterPro" id="IPR011032">
    <property type="entry name" value="GroES-like_sf"/>
</dbReference>
<dbReference type="EMBL" id="JABAIM010000001">
    <property type="protein sequence ID" value="NLR74140.1"/>
    <property type="molecule type" value="Genomic_DNA"/>
</dbReference>